<accession>A0A139P1X6</accession>
<evidence type="ECO:0000313" key="3">
    <source>
        <dbReference type="EMBL" id="KXT82329.1"/>
    </source>
</evidence>
<dbReference type="InterPro" id="IPR029058">
    <property type="entry name" value="AB_hydrolase_fold"/>
</dbReference>
<dbReference type="SUPFAM" id="SSF53474">
    <property type="entry name" value="alpha/beta-Hydrolases"/>
    <property type="match status" value="1"/>
</dbReference>
<dbReference type="Proteomes" id="UP000070678">
    <property type="component" value="Unassembled WGS sequence"/>
</dbReference>
<comment type="caution">
    <text evidence="3">The sequence shown here is derived from an EMBL/GenBank/DDBJ whole genome shotgun (WGS) entry which is preliminary data.</text>
</comment>
<dbReference type="PANTHER" id="PTHR43798:SF31">
    <property type="entry name" value="AB HYDROLASE SUPERFAMILY PROTEIN YCLE"/>
    <property type="match status" value="1"/>
</dbReference>
<protein>
    <submittedName>
        <fullName evidence="3">Antibiotic resistance protein</fullName>
    </submittedName>
</protein>
<organism evidence="3 4">
    <name type="scientific">Streptococcus oralis</name>
    <dbReference type="NCBI Taxonomy" id="1303"/>
    <lineage>
        <taxon>Bacteria</taxon>
        <taxon>Bacillati</taxon>
        <taxon>Bacillota</taxon>
        <taxon>Bacilli</taxon>
        <taxon>Lactobacillales</taxon>
        <taxon>Streptococcaceae</taxon>
        <taxon>Streptococcus</taxon>
    </lineage>
</organism>
<sequence>MKQNDVVEVIAFYNREPEMLERHLISVGDCDLVVYHRPGNANKGHIIFYHGACGRSQMWAHQYDAFDGFDLYFVNVRGQGESPMKVGLPDLEGAVQDVDAILSYFQLDKVILVGHSWGGNPLQEYTYRHPERVLALVMVDSWGQHRYLSEKERGRIKYSSLMYKTIPWKVIADKNSKMCSDNPITRELVKTAIIETGRDVFLNLGITGFLAVHEIEGYKGNPPMLLARGENDFPKHLKIIYDGIIALNPNARQVTISDSKHQPMNDHPEEFNQIVGEFFEEVVRTYPTCENPWNVIK</sequence>
<evidence type="ECO:0000259" key="2">
    <source>
        <dbReference type="Pfam" id="PF00561"/>
    </source>
</evidence>
<proteinExistence type="predicted"/>
<name>A0A139P1X6_STROR</name>
<reference evidence="3 4" key="1">
    <citation type="submission" date="2016-01" db="EMBL/GenBank/DDBJ databases">
        <title>Highly variable Streptococcus oralis are common among viridans streptococci isolated from primates.</title>
        <authorList>
            <person name="Denapaite D."/>
            <person name="Rieger M."/>
            <person name="Koendgen S."/>
            <person name="Brueckner R."/>
            <person name="Ochigava I."/>
            <person name="Kappeler P."/>
            <person name="Maetz-Rensing K."/>
            <person name="Leendertz F."/>
            <person name="Hakenbeck R."/>
        </authorList>
    </citation>
    <scope>NUCLEOTIDE SEQUENCE [LARGE SCALE GENOMIC DNA]</scope>
    <source>
        <strain evidence="3 4">DD15</strain>
    </source>
</reference>
<feature type="domain" description="AB hydrolase-1" evidence="2">
    <location>
        <begin position="45"/>
        <end position="141"/>
    </location>
</feature>
<dbReference type="InterPro" id="IPR000073">
    <property type="entry name" value="AB_hydrolase_1"/>
</dbReference>
<dbReference type="GO" id="GO:0016787">
    <property type="term" value="F:hydrolase activity"/>
    <property type="evidence" value="ECO:0007669"/>
    <property type="project" value="UniProtKB-KW"/>
</dbReference>
<dbReference type="OrthoDB" id="9773293at2"/>
<dbReference type="RefSeq" id="WP_061413799.1">
    <property type="nucleotide sequence ID" value="NZ_KQ969521.1"/>
</dbReference>
<gene>
    <name evidence="3" type="ORF">SORDD15_00327</name>
</gene>
<dbReference type="PANTHER" id="PTHR43798">
    <property type="entry name" value="MONOACYLGLYCEROL LIPASE"/>
    <property type="match status" value="1"/>
</dbReference>
<dbReference type="PATRIC" id="fig|1303.78.peg.345"/>
<dbReference type="InterPro" id="IPR050266">
    <property type="entry name" value="AB_hydrolase_sf"/>
</dbReference>
<dbReference type="EMBL" id="LQNX01000021">
    <property type="protein sequence ID" value="KXT82329.1"/>
    <property type="molecule type" value="Genomic_DNA"/>
</dbReference>
<evidence type="ECO:0000313" key="4">
    <source>
        <dbReference type="Proteomes" id="UP000070678"/>
    </source>
</evidence>
<evidence type="ECO:0000256" key="1">
    <source>
        <dbReference type="ARBA" id="ARBA00022801"/>
    </source>
</evidence>
<keyword evidence="1" id="KW-0378">Hydrolase</keyword>
<dbReference type="Gene3D" id="3.40.50.1820">
    <property type="entry name" value="alpha/beta hydrolase"/>
    <property type="match status" value="1"/>
</dbReference>
<dbReference type="AlphaFoldDB" id="A0A139P1X6"/>
<dbReference type="Pfam" id="PF00561">
    <property type="entry name" value="Abhydrolase_1"/>
    <property type="match status" value="1"/>
</dbReference>
<dbReference type="GO" id="GO:0016020">
    <property type="term" value="C:membrane"/>
    <property type="evidence" value="ECO:0007669"/>
    <property type="project" value="TreeGrafter"/>
</dbReference>